<keyword evidence="3" id="KW-1185">Reference proteome</keyword>
<evidence type="ECO:0000256" key="1">
    <source>
        <dbReference type="SAM" id="MobiDB-lite"/>
    </source>
</evidence>
<dbReference type="EMBL" id="LNJQ01000001">
    <property type="protein sequence ID" value="KWZ41466.1"/>
    <property type="molecule type" value="Genomic_DNA"/>
</dbReference>
<organism evidence="2 3">
    <name type="scientific">Burkholderia savannae</name>
    <dbReference type="NCBI Taxonomy" id="1637837"/>
    <lineage>
        <taxon>Bacteria</taxon>
        <taxon>Pseudomonadati</taxon>
        <taxon>Pseudomonadota</taxon>
        <taxon>Betaproteobacteria</taxon>
        <taxon>Burkholderiales</taxon>
        <taxon>Burkholderiaceae</taxon>
        <taxon>Burkholderia</taxon>
        <taxon>pseudomallei group</taxon>
    </lineage>
</organism>
<evidence type="ECO:0000313" key="3">
    <source>
        <dbReference type="Proteomes" id="UP000070255"/>
    </source>
</evidence>
<name>A0ABR5T8Z5_9BURK</name>
<comment type="caution">
    <text evidence="2">The sequence shown here is derived from an EMBL/GenBank/DDBJ whole genome shotgun (WGS) entry which is preliminary data.</text>
</comment>
<feature type="region of interest" description="Disordered" evidence="1">
    <location>
        <begin position="1"/>
        <end position="58"/>
    </location>
</feature>
<reference evidence="2 3" key="1">
    <citation type="submission" date="2015-11" db="EMBL/GenBank/DDBJ databases">
        <authorList>
            <person name="Sahl J."/>
            <person name="Wagner D."/>
            <person name="Keim P."/>
        </authorList>
    </citation>
    <scope>NUCLEOTIDE SEQUENCE [LARGE SCALE GENOMIC DNA]</scope>
    <source>
        <strain evidence="2 3">BDU18</strain>
    </source>
</reference>
<proteinExistence type="predicted"/>
<accession>A0ABR5T8Z5</accession>
<sequence>MRKTSRVIANASGTRPVCGSPPDRAAPRRHATGQLEKTRGVAQPAGPRSTHAPRLTRNALYRPAAFAALREPARPHACGAARAPHLN</sequence>
<dbReference type="Proteomes" id="UP000070255">
    <property type="component" value="Unassembled WGS sequence"/>
</dbReference>
<gene>
    <name evidence="2" type="ORF">WS72_00200</name>
</gene>
<protein>
    <submittedName>
        <fullName evidence="2">Uncharacterized protein</fullName>
    </submittedName>
</protein>
<evidence type="ECO:0000313" key="2">
    <source>
        <dbReference type="EMBL" id="KWZ41466.1"/>
    </source>
</evidence>